<dbReference type="Pfam" id="PF02603">
    <property type="entry name" value="Hpr_kinase_N"/>
    <property type="match status" value="1"/>
</dbReference>
<dbReference type="SUPFAM" id="SSF75138">
    <property type="entry name" value="HprK N-terminal domain-like"/>
    <property type="match status" value="1"/>
</dbReference>
<feature type="active site" evidence="14">
    <location>
        <position position="140"/>
    </location>
</feature>
<dbReference type="PANTHER" id="PTHR30305">
    <property type="entry name" value="PROTEIN YJDM-RELATED"/>
    <property type="match status" value="1"/>
</dbReference>
<dbReference type="RefSeq" id="WP_033163146.1">
    <property type="nucleotide sequence ID" value="NZ_CACVPP010000010.1"/>
</dbReference>
<evidence type="ECO:0000313" key="17">
    <source>
        <dbReference type="EMBL" id="SEJ09311.1"/>
    </source>
</evidence>
<dbReference type="InterPro" id="IPR028979">
    <property type="entry name" value="Ser_kin/Pase_Hpr-like_N_sf"/>
</dbReference>
<dbReference type="eggNOG" id="COG1493">
    <property type="taxonomic scope" value="Bacteria"/>
</dbReference>
<keyword evidence="11 14" id="KW-0511">Multifunctional enzyme</keyword>
<dbReference type="OrthoDB" id="9778803at2"/>
<evidence type="ECO:0000313" key="18">
    <source>
        <dbReference type="Proteomes" id="UP000183028"/>
    </source>
</evidence>
<keyword evidence="6 14" id="KW-0479">Metal-binding</keyword>
<evidence type="ECO:0000259" key="16">
    <source>
        <dbReference type="Pfam" id="PF07475"/>
    </source>
</evidence>
<dbReference type="NCBIfam" id="TIGR00679">
    <property type="entry name" value="hpr-ser"/>
    <property type="match status" value="1"/>
</dbReference>
<feature type="active site" description="Proton acceptor; for phosphorylation activity. Proton donor; for dephosphorylation activity" evidence="14">
    <location>
        <position position="179"/>
    </location>
</feature>
<keyword evidence="12 14" id="KW-0119">Carbohydrate metabolism</keyword>
<dbReference type="InterPro" id="IPR011126">
    <property type="entry name" value="Hpr_kin/Pase_Hpr_N"/>
</dbReference>
<dbReference type="EC" id="2.7.11.-" evidence="14"/>
<evidence type="ECO:0000256" key="2">
    <source>
        <dbReference type="ARBA" id="ARBA00001946"/>
    </source>
</evidence>
<proteinExistence type="inferred from homology"/>
<keyword evidence="10 14" id="KW-0460">Magnesium</keyword>
<keyword evidence="7 14" id="KW-0547">Nucleotide-binding</keyword>
<keyword evidence="8 14" id="KW-0418">Kinase</keyword>
<comment type="subunit">
    <text evidence="14">Homohexamer.</text>
</comment>
<evidence type="ECO:0000256" key="10">
    <source>
        <dbReference type="ARBA" id="ARBA00022842"/>
    </source>
</evidence>
<dbReference type="GO" id="GO:0006109">
    <property type="term" value="P:regulation of carbohydrate metabolic process"/>
    <property type="evidence" value="ECO:0007669"/>
    <property type="project" value="UniProtKB-UniRule"/>
</dbReference>
<evidence type="ECO:0000256" key="12">
    <source>
        <dbReference type="ARBA" id="ARBA00023277"/>
    </source>
</evidence>
<comment type="cofactor">
    <cofactor evidence="2 14">
        <name>Mg(2+)</name>
        <dbReference type="ChEBI" id="CHEBI:18420"/>
    </cofactor>
</comment>
<dbReference type="FunFam" id="3.40.50.300:FF:000174">
    <property type="entry name" value="HPr kinase/phosphorylase"/>
    <property type="match status" value="1"/>
</dbReference>
<evidence type="ECO:0000256" key="3">
    <source>
        <dbReference type="ARBA" id="ARBA00006883"/>
    </source>
</evidence>
<feature type="active site" evidence="14">
    <location>
        <position position="161"/>
    </location>
</feature>
<dbReference type="SUPFAM" id="SSF53795">
    <property type="entry name" value="PEP carboxykinase-like"/>
    <property type="match status" value="1"/>
</dbReference>
<dbReference type="GO" id="GO:0000155">
    <property type="term" value="F:phosphorelay sensor kinase activity"/>
    <property type="evidence" value="ECO:0007669"/>
    <property type="project" value="InterPro"/>
</dbReference>
<feature type="binding site" evidence="14">
    <location>
        <begin position="155"/>
        <end position="162"/>
    </location>
    <ligand>
        <name>ATP</name>
        <dbReference type="ChEBI" id="CHEBI:30616"/>
    </ligand>
</feature>
<accession>A0A1H6VXA6</accession>
<feature type="region of interest" description="Important for the catalytic mechanism of both phosphorylation and dephosphorylation" evidence="14">
    <location>
        <begin position="202"/>
        <end position="211"/>
    </location>
</feature>
<gene>
    <name evidence="14" type="primary">hprK</name>
    <name evidence="17" type="ORF">SAMN04487834_10559</name>
</gene>
<comment type="function">
    <text evidence="14">Catalyzes the ATP- as well as the pyrophosphate-dependent phosphorylation of a specific serine residue in HPr, a phosphocarrier protein of the phosphoenolpyruvate-dependent sugar phosphotransferase system (PTS). HprK/P also catalyzes the pyrophosphate-producing, inorganic phosphate-dependent dephosphorylation (phosphorolysis) of seryl-phosphorylated HPr (P-Ser-HPr). The two antagonistic activities of HprK/P are regulated by several intracellular metabolites, which change their concentration in response to the absence or presence of rapidly metabolisable carbon sources (glucose, fructose, etc.) in the growth medium. Therefore, by controlling the phosphorylation state of HPr, HPrK/P is a sensor enzyme that plays a major role in the regulation of carbon metabolism and sugar transport: it mediates carbon catabolite repression (CCR), and regulates PTS-catalyzed carbohydrate uptake and inducer exclusion.</text>
</comment>
<dbReference type="CDD" id="cd01918">
    <property type="entry name" value="HprK_C"/>
    <property type="match status" value="1"/>
</dbReference>
<evidence type="ECO:0000256" key="8">
    <source>
        <dbReference type="ARBA" id="ARBA00022777"/>
    </source>
</evidence>
<evidence type="ECO:0000256" key="6">
    <source>
        <dbReference type="ARBA" id="ARBA00022723"/>
    </source>
</evidence>
<feature type="region of interest" description="Important for the catalytic mechanism of dephosphorylation" evidence="14">
    <location>
        <begin position="267"/>
        <end position="272"/>
    </location>
</feature>
<keyword evidence="4 14" id="KW-0723">Serine/threonine-protein kinase</keyword>
<comment type="miscellaneous">
    <text evidence="14">Both phosphorylation and phosphorolysis are carried out by the same active site and suggest a common mechanism for both reactions.</text>
</comment>
<evidence type="ECO:0000256" key="14">
    <source>
        <dbReference type="HAMAP-Rule" id="MF_01249"/>
    </source>
</evidence>
<comment type="caution">
    <text evidence="14">Lacks conserved residue(s) required for the propagation of feature annotation.</text>
</comment>
<keyword evidence="5 14" id="KW-0808">Transferase</keyword>
<evidence type="ECO:0000256" key="7">
    <source>
        <dbReference type="ARBA" id="ARBA00022741"/>
    </source>
</evidence>
<dbReference type="GO" id="GO:0004712">
    <property type="term" value="F:protein serine/threonine/tyrosine kinase activity"/>
    <property type="evidence" value="ECO:0007669"/>
    <property type="project" value="UniProtKB-UniRule"/>
</dbReference>
<dbReference type="InterPro" id="IPR003755">
    <property type="entry name" value="HPr(Ser)_kin/Pase"/>
</dbReference>
<dbReference type="InterPro" id="IPR011104">
    <property type="entry name" value="Hpr_kin/Pase_C"/>
</dbReference>
<dbReference type="AlphaFoldDB" id="A0A1H6VXA6"/>
<evidence type="ECO:0000259" key="15">
    <source>
        <dbReference type="Pfam" id="PF02603"/>
    </source>
</evidence>
<organism evidence="17 18">
    <name type="scientific">Sharpea azabuensis</name>
    <dbReference type="NCBI Taxonomy" id="322505"/>
    <lineage>
        <taxon>Bacteria</taxon>
        <taxon>Bacillati</taxon>
        <taxon>Bacillota</taxon>
        <taxon>Erysipelotrichia</taxon>
        <taxon>Erysipelotrichales</taxon>
        <taxon>Coprobacillaceae</taxon>
        <taxon>Sharpea</taxon>
    </lineage>
</organism>
<dbReference type="Gene3D" id="3.40.50.300">
    <property type="entry name" value="P-loop containing nucleotide triphosphate hydrolases"/>
    <property type="match status" value="1"/>
</dbReference>
<evidence type="ECO:0000256" key="9">
    <source>
        <dbReference type="ARBA" id="ARBA00022840"/>
    </source>
</evidence>
<dbReference type="GeneID" id="54120537"/>
<dbReference type="InterPro" id="IPR027417">
    <property type="entry name" value="P-loop_NTPase"/>
</dbReference>
<comment type="similarity">
    <text evidence="3 14">Belongs to the HPrK/P family.</text>
</comment>
<evidence type="ECO:0000256" key="4">
    <source>
        <dbReference type="ARBA" id="ARBA00022527"/>
    </source>
</evidence>
<dbReference type="GO" id="GO:0000287">
    <property type="term" value="F:magnesium ion binding"/>
    <property type="evidence" value="ECO:0007669"/>
    <property type="project" value="UniProtKB-UniRule"/>
</dbReference>
<feature type="binding site" evidence="14">
    <location>
        <position position="162"/>
    </location>
    <ligand>
        <name>Mg(2+)</name>
        <dbReference type="ChEBI" id="CHEBI:18420"/>
    </ligand>
</feature>
<dbReference type="Pfam" id="PF07475">
    <property type="entry name" value="Hpr_kinase_C"/>
    <property type="match status" value="1"/>
</dbReference>
<dbReference type="Gene3D" id="3.40.1390.20">
    <property type="entry name" value="HprK N-terminal domain-like"/>
    <property type="match status" value="1"/>
</dbReference>
<name>A0A1H6VXA6_9FIRM</name>
<protein>
    <recommendedName>
        <fullName evidence="14">HPr kinase/phosphorylase</fullName>
        <shortName evidence="14">HPrK/P</shortName>
        <ecNumber evidence="14">2.7.11.-</ecNumber>
        <ecNumber evidence="14">2.7.4.-</ecNumber>
    </recommendedName>
    <alternativeName>
        <fullName evidence="14">HPr(Ser) kinase/phosphorylase</fullName>
    </alternativeName>
</protein>
<dbReference type="GO" id="GO:0004674">
    <property type="term" value="F:protein serine/threonine kinase activity"/>
    <property type="evidence" value="ECO:0007669"/>
    <property type="project" value="UniProtKB-KW"/>
</dbReference>
<sequence length="312" mass="34736">MSKSAKLSRLLDLDVYKRVTGDDASMEREVYVAEINRPGFELAGFFKHSDFRRIILLGEKENAFIHEMSAESQLACFSKLVNDETPCIIIAKGYKAPDILKNIAIKRNFPIFETELPTGRVSITLQSHLDELLAPETLMHGVFLNIYGKGVIIRGDSGIGKSEIALELIKKGHQLIADDAIELFHISSSIRGRSPKVLKNLLEIRGIGVIDVSKMFGAGSVLDSDIVEMIIQLERWLPSREYQRIGLEEDENTEDILGIPIHKIVVPVTGGRSMAAIIEAAVMNMQLRSSGFDSSKEFINRILANIKSKQES</sequence>
<evidence type="ECO:0000256" key="11">
    <source>
        <dbReference type="ARBA" id="ARBA00023268"/>
    </source>
</evidence>
<comment type="catalytic activity">
    <reaction evidence="1 14">
        <text>[HPr protein]-L-serine + ATP = [HPr protein]-O-phospho-L-serine + ADP + H(+)</text>
        <dbReference type="Rhea" id="RHEA:46600"/>
        <dbReference type="Rhea" id="RHEA-COMP:11602"/>
        <dbReference type="Rhea" id="RHEA-COMP:11603"/>
        <dbReference type="ChEBI" id="CHEBI:15378"/>
        <dbReference type="ChEBI" id="CHEBI:29999"/>
        <dbReference type="ChEBI" id="CHEBI:30616"/>
        <dbReference type="ChEBI" id="CHEBI:83421"/>
        <dbReference type="ChEBI" id="CHEBI:456216"/>
    </reaction>
</comment>
<dbReference type="PANTHER" id="PTHR30305:SF1">
    <property type="entry name" value="HPR KINASE_PHOSPHORYLASE"/>
    <property type="match status" value="1"/>
</dbReference>
<keyword evidence="9 14" id="KW-0067">ATP-binding</keyword>
<feature type="domain" description="HPr(Ser) kinase/phosphorylase N-terminal" evidence="15">
    <location>
        <begin position="16"/>
        <end position="129"/>
    </location>
</feature>
<keyword evidence="18" id="KW-1185">Reference proteome</keyword>
<dbReference type="STRING" id="322505.SAMN04487836_12614"/>
<feature type="domain" description="HPr kinase/phosphorylase C-terminal" evidence="16">
    <location>
        <begin position="133"/>
        <end position="301"/>
    </location>
</feature>
<feature type="binding site" evidence="14">
    <location>
        <position position="203"/>
    </location>
    <ligand>
        <name>Mg(2+)</name>
        <dbReference type="ChEBI" id="CHEBI:18420"/>
    </ligand>
</feature>
<dbReference type="GO" id="GO:0005524">
    <property type="term" value="F:ATP binding"/>
    <property type="evidence" value="ECO:0007669"/>
    <property type="project" value="UniProtKB-UniRule"/>
</dbReference>
<evidence type="ECO:0000256" key="1">
    <source>
        <dbReference type="ARBA" id="ARBA00001120"/>
    </source>
</evidence>
<dbReference type="EC" id="2.7.4.-" evidence="14"/>
<comment type="domain">
    <text evidence="14">The Walker A ATP-binding motif also binds Pi and PPi.</text>
</comment>
<evidence type="ECO:0000256" key="5">
    <source>
        <dbReference type="ARBA" id="ARBA00022679"/>
    </source>
</evidence>
<reference evidence="18" key="1">
    <citation type="submission" date="2016-10" db="EMBL/GenBank/DDBJ databases">
        <authorList>
            <person name="Varghese N."/>
        </authorList>
    </citation>
    <scope>NUCLEOTIDE SEQUENCE [LARGE SCALE GENOMIC DNA]</scope>
    <source>
        <strain evidence="18">DSM 20406</strain>
    </source>
</reference>
<evidence type="ECO:0000256" key="13">
    <source>
        <dbReference type="ARBA" id="ARBA00047657"/>
    </source>
</evidence>
<dbReference type="HAMAP" id="MF_01249">
    <property type="entry name" value="HPr_kinase"/>
    <property type="match status" value="1"/>
</dbReference>
<dbReference type="Proteomes" id="UP000183028">
    <property type="component" value="Unassembled WGS sequence"/>
</dbReference>
<dbReference type="EMBL" id="FNYK01000055">
    <property type="protein sequence ID" value="SEJ09311.1"/>
    <property type="molecule type" value="Genomic_DNA"/>
</dbReference>
<comment type="catalytic activity">
    <reaction evidence="13 14">
        <text>[HPr protein]-O-phospho-L-serine + phosphate + H(+) = [HPr protein]-L-serine + diphosphate</text>
        <dbReference type="Rhea" id="RHEA:46604"/>
        <dbReference type="Rhea" id="RHEA-COMP:11602"/>
        <dbReference type="Rhea" id="RHEA-COMP:11603"/>
        <dbReference type="ChEBI" id="CHEBI:15378"/>
        <dbReference type="ChEBI" id="CHEBI:29999"/>
        <dbReference type="ChEBI" id="CHEBI:33019"/>
        <dbReference type="ChEBI" id="CHEBI:43474"/>
        <dbReference type="ChEBI" id="CHEBI:83421"/>
    </reaction>
</comment>